<feature type="region of interest" description="Disordered" evidence="1">
    <location>
        <begin position="1069"/>
        <end position="1143"/>
    </location>
</feature>
<dbReference type="InterPro" id="IPR001357">
    <property type="entry name" value="BRCT_dom"/>
</dbReference>
<feature type="compositionally biased region" description="Basic and acidic residues" evidence="1">
    <location>
        <begin position="470"/>
        <end position="481"/>
    </location>
</feature>
<feature type="compositionally biased region" description="Low complexity" evidence="1">
    <location>
        <begin position="418"/>
        <end position="432"/>
    </location>
</feature>
<dbReference type="SUPFAM" id="SSF52113">
    <property type="entry name" value="BRCT domain"/>
    <property type="match status" value="1"/>
</dbReference>
<dbReference type="InterPro" id="IPR022047">
    <property type="entry name" value="Microcephalin-like"/>
</dbReference>
<feature type="compositionally biased region" description="Acidic residues" evidence="1">
    <location>
        <begin position="521"/>
        <end position="532"/>
    </location>
</feature>
<dbReference type="Pfam" id="PF02178">
    <property type="entry name" value="AT_hook"/>
    <property type="match status" value="2"/>
</dbReference>
<dbReference type="PANTHER" id="PTHR14625:SF3">
    <property type="entry name" value="MICROCEPHALIN"/>
    <property type="match status" value="1"/>
</dbReference>
<sequence length="1234" mass="133940">MDPQASPPKRMTRARAAKVGESSTAAKTTKIVTAAAKAKATRSTATASTKRKTRADEVDDEEDHDQDDELAQPEPASRTRARGRPKKAVEPEPETETAPATRTRGRPKKAAEPSKEEPQPAKPATRTTRTKKTTQPESEAPAEPVKKPTTRTRGTATAPTKSTAAKSATAKKSVKFEEPEKENIEPAPAKTTRGKASETATTGLRAKPVRRAAAASTTARTTSRTGGAAKTSGQEPKYEKPTPLSPKKVTQMAMHNRAITTNDHDSSVPESEDELAADEKTPAKPKSKAMSSTRVRGGIKFQVPRAPKTSDENEGENEGMPTVILGSPCRRPPPSPWKDSLKTPAKRVDGVPTLLAQSAVRPPTRLFDGDAGGQQLPQSAFKTSLLQSPARRPQSPMKGLDLRPAGLQLGAPSPFKTSLLSPPKRPMSPSKPTFLGFSSPRKQQEDETVFGRTPAPKPTLLATPLPAEPSVRDEEQGHAGEVEIPEDVQEEMEPNRLLFPGRMSAILPRHADPALDHEESDHEESDHEEEQNEDRPEDDHVAAEENQEVEEHVDDPMHLDEPEPEQAMARSERETTTPPASPPQQTAGFFGLREKDLNPHDQDTESEDEDELATTHTALPSTPCPPTSRSTSNAMSVRSANFGERSTVKRARTDGKFGFTPLVGKLSAWNPGSSPLKTGRPESPGIDILSQDDDEVHQLAPQAKTPMAASSPMRNTYFDEAMVSAQNAGSPQEFEITPDEQAEAPMDTLEDGVLTPEFDDVPVTEEDMSLAAEAHEMSLMEPAQVEDLLHSDALSEASQEYGDENAIPIDPTLLIPPVTPQRNVTGLREFHTVSKVPLKPADESTPRPRIKRRGHSISRLPTAQQQQRPTQGLQRNATVISYSPTKQAAAARMEGVEAGERGESAPPSAPVTPAKSEWSSAATPARTPRRDLNPALLRGAVVFVDVHTSEGADASGIFVELLAQMGARCVKTWSWNPSSPPHDGAGSSHSRIGITHVVYKDGGKRTLEKVRESNGVVQCVGVSWVLDCERENKWLDEAPYYIDTTLVPRGGARRRKSMEPKALANLNGQVVINTPSAKPTSSARECQSLPATPINPSSSRRRDSSLWMRTPPEQTAHHSPEDDEEESEWDEGASFLTPVPKTPAPEQVARYAAAVALEATPTMDVGDEDWDEEKRAEMMTRTCPPKSSSAYHELGEGVLGREKDQGVLMRLMAARRKSLQFAPKVGSPLARAWQ</sequence>
<feature type="compositionally biased region" description="Acidic residues" evidence="1">
    <location>
        <begin position="483"/>
        <end position="492"/>
    </location>
</feature>
<dbReference type="Gene3D" id="3.40.50.10190">
    <property type="entry name" value="BRCT domain"/>
    <property type="match status" value="1"/>
</dbReference>
<evidence type="ECO:0000313" key="3">
    <source>
        <dbReference type="EMBL" id="OIW25938.1"/>
    </source>
</evidence>
<reference evidence="3 4" key="1">
    <citation type="submission" date="2016-10" db="EMBL/GenBank/DDBJ databases">
        <title>Draft genome sequence of Coniochaeta ligniaria NRRL30616, a lignocellulolytic fungus for bioabatement of inhibitors in plant biomass hydrolysates.</title>
        <authorList>
            <consortium name="DOE Joint Genome Institute"/>
            <person name="Jimenez D.J."/>
            <person name="Hector R.E."/>
            <person name="Riley R."/>
            <person name="Sun H."/>
            <person name="Grigoriev I.V."/>
            <person name="Van Elsas J.D."/>
            <person name="Nichols N.N."/>
        </authorList>
    </citation>
    <scope>NUCLEOTIDE SEQUENCE [LARGE SCALE GENOMIC DNA]</scope>
    <source>
        <strain evidence="3 4">NRRL 30616</strain>
    </source>
</reference>
<gene>
    <name evidence="3" type="ORF">CONLIGDRAFT_708805</name>
</gene>
<feature type="compositionally biased region" description="Polar residues" evidence="1">
    <location>
        <begin position="375"/>
        <end position="387"/>
    </location>
</feature>
<dbReference type="AlphaFoldDB" id="A0A1J7JEC6"/>
<feature type="compositionally biased region" description="Low complexity" evidence="1">
    <location>
        <begin position="458"/>
        <end position="469"/>
    </location>
</feature>
<proteinExistence type="predicted"/>
<feature type="compositionally biased region" description="Low complexity" evidence="1">
    <location>
        <begin position="151"/>
        <end position="171"/>
    </location>
</feature>
<keyword evidence="4" id="KW-1185">Reference proteome</keyword>
<feature type="compositionally biased region" description="Basic and acidic residues" evidence="1">
    <location>
        <begin position="533"/>
        <end position="543"/>
    </location>
</feature>
<accession>A0A1J7JEC6</accession>
<feature type="compositionally biased region" description="Acidic residues" evidence="1">
    <location>
        <begin position="57"/>
        <end position="71"/>
    </location>
</feature>
<evidence type="ECO:0000256" key="1">
    <source>
        <dbReference type="SAM" id="MobiDB-lite"/>
    </source>
</evidence>
<dbReference type="CDD" id="cd17716">
    <property type="entry name" value="BRCT_microcephalin_rpt1"/>
    <property type="match status" value="1"/>
</dbReference>
<protein>
    <recommendedName>
        <fullName evidence="2">BRCT domain-containing protein</fullName>
    </recommendedName>
</protein>
<feature type="compositionally biased region" description="Low complexity" evidence="1">
    <location>
        <begin position="859"/>
        <end position="873"/>
    </location>
</feature>
<feature type="domain" description="BRCT" evidence="2">
    <location>
        <begin position="932"/>
        <end position="1042"/>
    </location>
</feature>
<feature type="compositionally biased region" description="Low complexity" evidence="1">
    <location>
        <begin position="22"/>
        <end position="48"/>
    </location>
</feature>
<dbReference type="EMBL" id="KV875101">
    <property type="protein sequence ID" value="OIW25938.1"/>
    <property type="molecule type" value="Genomic_DNA"/>
</dbReference>
<dbReference type="SMART" id="SM00384">
    <property type="entry name" value="AT_hook"/>
    <property type="match status" value="2"/>
</dbReference>
<evidence type="ECO:0000259" key="2">
    <source>
        <dbReference type="PROSITE" id="PS50172"/>
    </source>
</evidence>
<dbReference type="GO" id="GO:0000278">
    <property type="term" value="P:mitotic cell cycle"/>
    <property type="evidence" value="ECO:0007669"/>
    <property type="project" value="TreeGrafter"/>
</dbReference>
<feature type="compositionally biased region" description="Basic and acidic residues" evidence="1">
    <location>
        <begin position="509"/>
        <end position="520"/>
    </location>
</feature>
<dbReference type="STRING" id="1408157.A0A1J7JEC6"/>
<dbReference type="GO" id="GO:0003677">
    <property type="term" value="F:DNA binding"/>
    <property type="evidence" value="ECO:0007669"/>
    <property type="project" value="InterPro"/>
</dbReference>
<feature type="compositionally biased region" description="Basic and acidic residues" evidence="1">
    <location>
        <begin position="592"/>
        <end position="603"/>
    </location>
</feature>
<feature type="region of interest" description="Disordered" evidence="1">
    <location>
        <begin position="838"/>
        <end position="873"/>
    </location>
</feature>
<organism evidence="3 4">
    <name type="scientific">Coniochaeta ligniaria NRRL 30616</name>
    <dbReference type="NCBI Taxonomy" id="1408157"/>
    <lineage>
        <taxon>Eukaryota</taxon>
        <taxon>Fungi</taxon>
        <taxon>Dikarya</taxon>
        <taxon>Ascomycota</taxon>
        <taxon>Pezizomycotina</taxon>
        <taxon>Sordariomycetes</taxon>
        <taxon>Sordariomycetidae</taxon>
        <taxon>Coniochaetales</taxon>
        <taxon>Coniochaetaceae</taxon>
        <taxon>Coniochaeta</taxon>
    </lineage>
</organism>
<feature type="region of interest" description="Disordered" evidence="1">
    <location>
        <begin position="895"/>
        <end position="930"/>
    </location>
</feature>
<name>A0A1J7JEC6_9PEZI</name>
<evidence type="ECO:0000313" key="4">
    <source>
        <dbReference type="Proteomes" id="UP000182658"/>
    </source>
</evidence>
<feature type="compositionally biased region" description="Basic and acidic residues" evidence="1">
    <location>
        <begin position="109"/>
        <end position="119"/>
    </location>
</feature>
<dbReference type="Proteomes" id="UP000182658">
    <property type="component" value="Unassembled WGS sequence"/>
</dbReference>
<dbReference type="InterPro" id="IPR017956">
    <property type="entry name" value="AT_hook_DNA-bd_motif"/>
</dbReference>
<feature type="compositionally biased region" description="Acidic residues" evidence="1">
    <location>
        <begin position="1121"/>
        <end position="1131"/>
    </location>
</feature>
<feature type="compositionally biased region" description="Low complexity" evidence="1">
    <location>
        <begin position="211"/>
        <end position="233"/>
    </location>
</feature>
<dbReference type="PANTHER" id="PTHR14625">
    <property type="entry name" value="MICROCEPHALIN"/>
    <property type="match status" value="1"/>
</dbReference>
<feature type="compositionally biased region" description="Basic and acidic residues" evidence="1">
    <location>
        <begin position="174"/>
        <end position="184"/>
    </location>
</feature>
<dbReference type="OrthoDB" id="2384350at2759"/>
<dbReference type="InterPro" id="IPR036420">
    <property type="entry name" value="BRCT_dom_sf"/>
</dbReference>
<feature type="compositionally biased region" description="Polar residues" evidence="1">
    <location>
        <begin position="1069"/>
        <end position="1085"/>
    </location>
</feature>
<feature type="region of interest" description="Disordered" evidence="1">
    <location>
        <begin position="1"/>
        <end position="746"/>
    </location>
</feature>
<dbReference type="InParanoid" id="A0A1J7JEC6"/>
<dbReference type="PROSITE" id="PS50172">
    <property type="entry name" value="BRCT"/>
    <property type="match status" value="1"/>
</dbReference>